<dbReference type="Gene3D" id="2.30.30.140">
    <property type="match status" value="1"/>
</dbReference>
<dbReference type="InterPro" id="IPR019812">
    <property type="entry name" value="Hydgase_assmbl_chp_CS"/>
</dbReference>
<evidence type="ECO:0000256" key="2">
    <source>
        <dbReference type="SAM" id="MobiDB-lite"/>
    </source>
</evidence>
<reference evidence="3 4" key="1">
    <citation type="submission" date="2018-10" db="EMBL/GenBank/DDBJ databases">
        <title>Genomic Encyclopedia of Archaeal and Bacterial Type Strains, Phase II (KMG-II): from individual species to whole genera.</title>
        <authorList>
            <person name="Goeker M."/>
        </authorList>
    </citation>
    <scope>NUCLEOTIDE SEQUENCE [LARGE SCALE GENOMIC DNA]</scope>
    <source>
        <strain evidence="3 4">DSM 235</strain>
    </source>
</reference>
<evidence type="ECO:0000313" key="3">
    <source>
        <dbReference type="EMBL" id="RKT44306.1"/>
    </source>
</evidence>
<dbReference type="Proteomes" id="UP000274556">
    <property type="component" value="Unassembled WGS sequence"/>
</dbReference>
<name>A0A495V4H5_9GAMM</name>
<dbReference type="SUPFAM" id="SSF159127">
    <property type="entry name" value="HupF/HypC-like"/>
    <property type="match status" value="1"/>
</dbReference>
<dbReference type="NCBIfam" id="TIGR00074">
    <property type="entry name" value="hypC_hupF"/>
    <property type="match status" value="1"/>
</dbReference>
<dbReference type="PANTHER" id="PTHR35177:SF2">
    <property type="entry name" value="HYDROGENASE MATURATION FACTOR HYBG"/>
    <property type="match status" value="1"/>
</dbReference>
<dbReference type="GO" id="GO:0005506">
    <property type="term" value="F:iron ion binding"/>
    <property type="evidence" value="ECO:0007669"/>
    <property type="project" value="TreeGrafter"/>
</dbReference>
<dbReference type="GO" id="GO:0051604">
    <property type="term" value="P:protein maturation"/>
    <property type="evidence" value="ECO:0007669"/>
    <property type="project" value="TreeGrafter"/>
</dbReference>
<dbReference type="PANTHER" id="PTHR35177">
    <property type="entry name" value="HYDROGENASE MATURATION FACTOR HYBG"/>
    <property type="match status" value="1"/>
</dbReference>
<protein>
    <submittedName>
        <fullName evidence="3">Hydrogenase expression/formation protein HypC</fullName>
    </submittedName>
</protein>
<dbReference type="InterPro" id="IPR001109">
    <property type="entry name" value="Hydrogenase_HupF/HypC"/>
</dbReference>
<feature type="compositionally biased region" description="Polar residues" evidence="2">
    <location>
        <begin position="85"/>
        <end position="96"/>
    </location>
</feature>
<evidence type="ECO:0000256" key="1">
    <source>
        <dbReference type="ARBA" id="ARBA00006018"/>
    </source>
</evidence>
<feature type="region of interest" description="Disordered" evidence="2">
    <location>
        <begin position="76"/>
        <end position="96"/>
    </location>
</feature>
<evidence type="ECO:0000313" key="4">
    <source>
        <dbReference type="Proteomes" id="UP000274556"/>
    </source>
</evidence>
<gene>
    <name evidence="3" type="ORF">BDD21_1684</name>
</gene>
<dbReference type="GO" id="GO:1902670">
    <property type="term" value="F:carbon dioxide binding"/>
    <property type="evidence" value="ECO:0007669"/>
    <property type="project" value="TreeGrafter"/>
</dbReference>
<proteinExistence type="inferred from homology"/>
<sequence>MCLAIPARITSIDVAADTAKVALGPVCKEISLALIEDAAVGDYVLVHVGYALNKISEEEAQRTLELIAEMGLLEEELELEPESEPTSATAGTGDQR</sequence>
<dbReference type="AlphaFoldDB" id="A0A495V4H5"/>
<dbReference type="PRINTS" id="PR00445">
    <property type="entry name" value="HUPFHYPC"/>
</dbReference>
<dbReference type="PROSITE" id="PS01097">
    <property type="entry name" value="HUPF_HYPC"/>
    <property type="match status" value="1"/>
</dbReference>
<keyword evidence="4" id="KW-1185">Reference proteome</keyword>
<dbReference type="EMBL" id="RBXL01000001">
    <property type="protein sequence ID" value="RKT44306.1"/>
    <property type="molecule type" value="Genomic_DNA"/>
</dbReference>
<organism evidence="3 4">
    <name type="scientific">Thiocapsa rosea</name>
    <dbReference type="NCBI Taxonomy" id="69360"/>
    <lineage>
        <taxon>Bacteria</taxon>
        <taxon>Pseudomonadati</taxon>
        <taxon>Pseudomonadota</taxon>
        <taxon>Gammaproteobacteria</taxon>
        <taxon>Chromatiales</taxon>
        <taxon>Chromatiaceae</taxon>
        <taxon>Thiocapsa</taxon>
    </lineage>
</organism>
<comment type="similarity">
    <text evidence="1">Belongs to the HupF/HypC family.</text>
</comment>
<dbReference type="Pfam" id="PF01455">
    <property type="entry name" value="HupF_HypC"/>
    <property type="match status" value="1"/>
</dbReference>
<accession>A0A495V4H5</accession>
<dbReference type="RefSeq" id="WP_120796759.1">
    <property type="nucleotide sequence ID" value="NZ_RBXL01000001.1"/>
</dbReference>
<dbReference type="OrthoDB" id="9806017at2"/>
<comment type="caution">
    <text evidence="3">The sequence shown here is derived from an EMBL/GenBank/DDBJ whole genome shotgun (WGS) entry which is preliminary data.</text>
</comment>
<dbReference type="FunFam" id="2.30.30.140:FF:000022">
    <property type="entry name" value="Hydrogenase assembly chaperone HybG"/>
    <property type="match status" value="1"/>
</dbReference>